<accession>A0A345P450</accession>
<dbReference type="Gene3D" id="2.30.30.100">
    <property type="match status" value="1"/>
</dbReference>
<dbReference type="GO" id="GO:0005737">
    <property type="term" value="C:cytoplasm"/>
    <property type="evidence" value="ECO:0007669"/>
    <property type="project" value="TreeGrafter"/>
</dbReference>
<keyword evidence="1 6" id="KW-0436">Ligase</keyword>
<dbReference type="PANTHER" id="PTHR12835">
    <property type="entry name" value="BIOTIN PROTEIN LIGASE"/>
    <property type="match status" value="1"/>
</dbReference>
<evidence type="ECO:0000313" key="6">
    <source>
        <dbReference type="EMBL" id="AXI02059.1"/>
    </source>
</evidence>
<dbReference type="InterPro" id="IPR045864">
    <property type="entry name" value="aa-tRNA-synth_II/BPL/LPL"/>
</dbReference>
<gene>
    <name evidence="6" type="ORF">HYN46_03800</name>
</gene>
<dbReference type="RefSeq" id="WP_114898169.1">
    <property type="nucleotide sequence ID" value="NZ_CP031222.1"/>
</dbReference>
<dbReference type="KEGG" id="mbah:HYN46_03800"/>
<dbReference type="Gene3D" id="3.30.930.10">
    <property type="entry name" value="Bira Bifunctional Protein, Domain 2"/>
    <property type="match status" value="1"/>
</dbReference>
<dbReference type="GO" id="GO:0004077">
    <property type="term" value="F:biotin--[biotin carboxyl-carrier protein] ligase activity"/>
    <property type="evidence" value="ECO:0007669"/>
    <property type="project" value="UniProtKB-EC"/>
</dbReference>
<dbReference type="OrthoDB" id="9807064at2"/>
<reference evidence="6 7" key="1">
    <citation type="submission" date="2018-07" db="EMBL/GenBank/DDBJ databases">
        <title>Genome sequencing of Moraxellaceae gen. HYN0046.</title>
        <authorList>
            <person name="Kim M."/>
            <person name="Yi H."/>
        </authorList>
    </citation>
    <scope>NUCLEOTIDE SEQUENCE [LARGE SCALE GENOMIC DNA]</scope>
    <source>
        <strain evidence="6 7">HYN0046</strain>
    </source>
</reference>
<dbReference type="EMBL" id="CP031222">
    <property type="protein sequence ID" value="AXI02059.1"/>
    <property type="molecule type" value="Genomic_DNA"/>
</dbReference>
<feature type="domain" description="BPL/LPL catalytic" evidence="5">
    <location>
        <begin position="34"/>
        <end position="203"/>
    </location>
</feature>
<dbReference type="InterPro" id="IPR003142">
    <property type="entry name" value="BPL_C"/>
</dbReference>
<evidence type="ECO:0000313" key="7">
    <source>
        <dbReference type="Proteomes" id="UP000253940"/>
    </source>
</evidence>
<dbReference type="Pfam" id="PF02237">
    <property type="entry name" value="BPL_C"/>
    <property type="match status" value="1"/>
</dbReference>
<evidence type="ECO:0000256" key="4">
    <source>
        <dbReference type="ARBA" id="ARBA00047846"/>
    </source>
</evidence>
<dbReference type="SUPFAM" id="SSF55681">
    <property type="entry name" value="Class II aaRS and biotin synthetases"/>
    <property type="match status" value="1"/>
</dbReference>
<dbReference type="InterPro" id="IPR004143">
    <property type="entry name" value="BPL_LPL_catalytic"/>
</dbReference>
<evidence type="ECO:0000256" key="2">
    <source>
        <dbReference type="ARBA" id="ARBA00023267"/>
    </source>
</evidence>
<dbReference type="InterPro" id="IPR004408">
    <property type="entry name" value="Biotin_CoA_COase_ligase"/>
</dbReference>
<sequence>MTTNTSELSNIDHLMLSDQLHQHLNASALPAFDMIDWQQTTTSTNDDCRLWAARGATHALSISNQQTAGRGQANRTWQSPTGNLYLSLLSTLPSPLDGRLALEVALALVNMPLLKALNVSVKWPNDLYFEGAKWGGILIEPITSHNMEHGAIIGVGINLQPMQNLVADRTVTDLATLLKQNIDRLTLTVAVVHALHQAIDLFLQDSPKLQERFMAWDALVNQTIQIIQPDQAVQHARAIGIADDGSLQILTEKGSERLYSGQVSLIS</sequence>
<organism evidence="6 7">
    <name type="scientific">Aquirhabdus parva</name>
    <dbReference type="NCBI Taxonomy" id="2283318"/>
    <lineage>
        <taxon>Bacteria</taxon>
        <taxon>Pseudomonadati</taxon>
        <taxon>Pseudomonadota</taxon>
        <taxon>Gammaproteobacteria</taxon>
        <taxon>Moraxellales</taxon>
        <taxon>Moraxellaceae</taxon>
        <taxon>Aquirhabdus</taxon>
    </lineage>
</organism>
<dbReference type="AlphaFoldDB" id="A0A345P450"/>
<dbReference type="NCBIfam" id="TIGR00121">
    <property type="entry name" value="birA_ligase"/>
    <property type="match status" value="1"/>
</dbReference>
<dbReference type="PANTHER" id="PTHR12835:SF5">
    <property type="entry name" value="BIOTIN--PROTEIN LIGASE"/>
    <property type="match status" value="1"/>
</dbReference>
<proteinExistence type="predicted"/>
<evidence type="ECO:0000259" key="5">
    <source>
        <dbReference type="PROSITE" id="PS51733"/>
    </source>
</evidence>
<comment type="catalytic activity">
    <reaction evidence="4">
        <text>biotin + L-lysyl-[protein] + ATP = N(6)-biotinyl-L-lysyl-[protein] + AMP + diphosphate + H(+)</text>
        <dbReference type="Rhea" id="RHEA:11756"/>
        <dbReference type="Rhea" id="RHEA-COMP:9752"/>
        <dbReference type="Rhea" id="RHEA-COMP:10505"/>
        <dbReference type="ChEBI" id="CHEBI:15378"/>
        <dbReference type="ChEBI" id="CHEBI:29969"/>
        <dbReference type="ChEBI" id="CHEBI:30616"/>
        <dbReference type="ChEBI" id="CHEBI:33019"/>
        <dbReference type="ChEBI" id="CHEBI:57586"/>
        <dbReference type="ChEBI" id="CHEBI:83144"/>
        <dbReference type="ChEBI" id="CHEBI:456215"/>
        <dbReference type="EC" id="6.3.4.15"/>
    </reaction>
</comment>
<keyword evidence="2" id="KW-0092">Biotin</keyword>
<dbReference type="EC" id="6.3.4.15" evidence="3"/>
<dbReference type="Pfam" id="PF03099">
    <property type="entry name" value="BPL_LplA_LipB"/>
    <property type="match status" value="1"/>
</dbReference>
<dbReference type="Proteomes" id="UP000253940">
    <property type="component" value="Chromosome"/>
</dbReference>
<keyword evidence="7" id="KW-1185">Reference proteome</keyword>
<name>A0A345P450_9GAMM</name>
<dbReference type="CDD" id="cd16442">
    <property type="entry name" value="BPL"/>
    <property type="match status" value="1"/>
</dbReference>
<evidence type="ECO:0000256" key="1">
    <source>
        <dbReference type="ARBA" id="ARBA00022598"/>
    </source>
</evidence>
<protein>
    <recommendedName>
        <fullName evidence="3">biotin--[biotin carboxyl-carrier protein] ligase</fullName>
        <ecNumber evidence="3">6.3.4.15</ecNumber>
    </recommendedName>
</protein>
<evidence type="ECO:0000256" key="3">
    <source>
        <dbReference type="ARBA" id="ARBA00024227"/>
    </source>
</evidence>
<dbReference type="PROSITE" id="PS51733">
    <property type="entry name" value="BPL_LPL_CATALYTIC"/>
    <property type="match status" value="1"/>
</dbReference>